<proteinExistence type="predicted"/>
<protein>
    <submittedName>
        <fullName evidence="2">Uncharacterized protein</fullName>
    </submittedName>
</protein>
<accession>A0A1D7VKY2</accession>
<keyword evidence="3" id="KW-1185">Reference proteome</keyword>
<evidence type="ECO:0000313" key="2">
    <source>
        <dbReference type="EMBL" id="AOP47391.1"/>
    </source>
</evidence>
<feature type="region of interest" description="Disordered" evidence="1">
    <location>
        <begin position="152"/>
        <end position="185"/>
    </location>
</feature>
<dbReference type="Proteomes" id="UP000094094">
    <property type="component" value="Chromosome"/>
</dbReference>
<organism evidence="2 3">
    <name type="scientific">Streptomyces lydicus</name>
    <dbReference type="NCBI Taxonomy" id="47763"/>
    <lineage>
        <taxon>Bacteria</taxon>
        <taxon>Bacillati</taxon>
        <taxon>Actinomycetota</taxon>
        <taxon>Actinomycetes</taxon>
        <taxon>Kitasatosporales</taxon>
        <taxon>Streptomycetaceae</taxon>
        <taxon>Streptomyces</taxon>
    </lineage>
</organism>
<evidence type="ECO:0000256" key="1">
    <source>
        <dbReference type="SAM" id="MobiDB-lite"/>
    </source>
</evidence>
<dbReference type="KEGG" id="slc:SL103_14985"/>
<gene>
    <name evidence="2" type="ORF">SL103_14985</name>
</gene>
<feature type="region of interest" description="Disordered" evidence="1">
    <location>
        <begin position="14"/>
        <end position="42"/>
    </location>
</feature>
<dbReference type="AlphaFoldDB" id="A0A1D7VKY2"/>
<name>A0A1D7VKY2_9ACTN</name>
<sequence>MIAAFLSAGLSACATDEPAPDHPTPGGSASGNGSQATAGTKGASGGGHFVFYTYRASAGDEYLDLLDWTTNHDGTVTGTYTAVLLSKNSPGGETRQCHSLSGTQQGNSVTLIPADISGPPVHGKVSGDTLTTDSDLSAQTFTYKATDAAGFNKIVSRDKASPPPDGEEMSPAPTEPGSASPASTP</sequence>
<dbReference type="EMBL" id="CP017157">
    <property type="protein sequence ID" value="AOP47391.1"/>
    <property type="molecule type" value="Genomic_DNA"/>
</dbReference>
<evidence type="ECO:0000313" key="3">
    <source>
        <dbReference type="Proteomes" id="UP000094094"/>
    </source>
</evidence>
<reference evidence="2 3" key="1">
    <citation type="submission" date="2016-09" db="EMBL/GenBank/DDBJ databases">
        <title>Complete genome sequencing of Streptomyces lydicus 103 and metabolic pathways analysis of antibiotic biosynthesis.</title>
        <authorList>
            <person name="Jia N."/>
            <person name="Ding M.-Z."/>
            <person name="Gao F."/>
            <person name="Yuan Y.-J."/>
        </authorList>
    </citation>
    <scope>NUCLEOTIDE SEQUENCE [LARGE SCALE GENOMIC DNA]</scope>
    <source>
        <strain evidence="2 3">103</strain>
    </source>
</reference>